<protein>
    <recommendedName>
        <fullName evidence="5">IS110 family transposase</fullName>
    </recommendedName>
</protein>
<reference evidence="2 3" key="2">
    <citation type="submission" date="2019-03" db="EMBL/GenBank/DDBJ databases">
        <title>Draft Genome Sequences of Six Type Strains of the Genus Massilia.</title>
        <authorList>
            <person name="Miess H."/>
            <person name="Frediansyhah A."/>
            <person name="Gross H."/>
        </authorList>
    </citation>
    <scope>NUCLEOTIDE SEQUENCE [LARGE SCALE GENOMIC DNA]</scope>
    <source>
        <strain evidence="2 3">DSM 17505</strain>
    </source>
</reference>
<dbReference type="EMBL" id="BMWW01000010">
    <property type="protein sequence ID" value="GGZ06850.1"/>
    <property type="molecule type" value="Genomic_DNA"/>
</dbReference>
<dbReference type="AlphaFoldDB" id="A0A4P7BCP4"/>
<evidence type="ECO:0000313" key="4">
    <source>
        <dbReference type="Proteomes" id="UP000619512"/>
    </source>
</evidence>
<sequence length="206" mass="22157">MTGATLGIKGTACKWNVALLVDGKMKTKALAGEQKPLAELTTWLDKQGVVPGALHVCVEAADDHARAFAMALHDSGATVSRVDRAAVEGLATPATRTATSPAADAKALARYCAANNPGPWIPPPLEERLLKVSLESLTAYRKLRESEARHLDQLRRDGSAKLAKDVEDHLEWMNGAIARIEQEVARLLEAHPYLKDRQAAILAGPD</sequence>
<gene>
    <name evidence="2" type="ORF">E1742_01650</name>
    <name evidence="1" type="ORF">GCM10007388_45540</name>
</gene>
<dbReference type="Proteomes" id="UP000619512">
    <property type="component" value="Unassembled WGS sequence"/>
</dbReference>
<keyword evidence="3" id="KW-1185">Reference proteome</keyword>
<dbReference type="EMBL" id="CP038026">
    <property type="protein sequence ID" value="QBQ35019.1"/>
    <property type="molecule type" value="Genomic_DNA"/>
</dbReference>
<evidence type="ECO:0000313" key="2">
    <source>
        <dbReference type="EMBL" id="QBQ35019.1"/>
    </source>
</evidence>
<organism evidence="1 4">
    <name type="scientific">Pseudoduganella plicata</name>
    <dbReference type="NCBI Taxonomy" id="321984"/>
    <lineage>
        <taxon>Bacteria</taxon>
        <taxon>Pseudomonadati</taxon>
        <taxon>Pseudomonadota</taxon>
        <taxon>Betaproteobacteria</taxon>
        <taxon>Burkholderiales</taxon>
        <taxon>Oxalobacteraceae</taxon>
        <taxon>Telluria group</taxon>
        <taxon>Pseudoduganella</taxon>
    </lineage>
</organism>
<evidence type="ECO:0000313" key="3">
    <source>
        <dbReference type="Proteomes" id="UP000294359"/>
    </source>
</evidence>
<evidence type="ECO:0008006" key="5">
    <source>
        <dbReference type="Google" id="ProtNLM"/>
    </source>
</evidence>
<dbReference type="OrthoDB" id="9795150at2"/>
<reference evidence="1" key="3">
    <citation type="submission" date="2022-12" db="EMBL/GenBank/DDBJ databases">
        <authorList>
            <person name="Sun Q."/>
            <person name="Kim S."/>
        </authorList>
    </citation>
    <scope>NUCLEOTIDE SEQUENCE</scope>
    <source>
        <strain evidence="1">KCTC 12344</strain>
    </source>
</reference>
<dbReference type="Proteomes" id="UP000294359">
    <property type="component" value="Chromosome"/>
</dbReference>
<reference evidence="1" key="1">
    <citation type="journal article" date="2014" name="Int. J. Syst. Evol. Microbiol.">
        <title>Complete genome sequence of Corynebacterium casei LMG S-19264T (=DSM 44701T), isolated from a smear-ripened cheese.</title>
        <authorList>
            <consortium name="US DOE Joint Genome Institute (JGI-PGF)"/>
            <person name="Walter F."/>
            <person name="Albersmeier A."/>
            <person name="Kalinowski J."/>
            <person name="Ruckert C."/>
        </authorList>
    </citation>
    <scope>NUCLEOTIDE SEQUENCE</scope>
    <source>
        <strain evidence="1">KCTC 12344</strain>
    </source>
</reference>
<proteinExistence type="predicted"/>
<dbReference type="RefSeq" id="WP_134383132.1">
    <property type="nucleotide sequence ID" value="NZ_BMWW01000010.1"/>
</dbReference>
<name>A0A4P7BCP4_9BURK</name>
<accession>A0A4P7BCP4</accession>
<evidence type="ECO:0000313" key="1">
    <source>
        <dbReference type="EMBL" id="GGZ06850.1"/>
    </source>
</evidence>